<keyword evidence="2" id="KW-1185">Reference proteome</keyword>
<dbReference type="GeneID" id="85492146"/>
<gene>
    <name evidence="1" type="ORF">CcaverHIS019_0109930</name>
</gene>
<dbReference type="RefSeq" id="XP_060453541.1">
    <property type="nucleotide sequence ID" value="XM_060604312.1"/>
</dbReference>
<evidence type="ECO:0000313" key="1">
    <source>
        <dbReference type="EMBL" id="BEI88275.1"/>
    </source>
</evidence>
<accession>A0AA48I724</accession>
<dbReference type="KEGG" id="ccac:CcaHIS019_0109930"/>
<proteinExistence type="predicted"/>
<protein>
    <submittedName>
        <fullName evidence="1">Uncharacterized protein</fullName>
    </submittedName>
</protein>
<dbReference type="AlphaFoldDB" id="A0AA48I724"/>
<evidence type="ECO:0000313" key="2">
    <source>
        <dbReference type="Proteomes" id="UP001233271"/>
    </source>
</evidence>
<dbReference type="EMBL" id="AP028212">
    <property type="protein sequence ID" value="BEI88275.1"/>
    <property type="molecule type" value="Genomic_DNA"/>
</dbReference>
<organism evidence="1 2">
    <name type="scientific">Cutaneotrichosporon cavernicola</name>
    <dbReference type="NCBI Taxonomy" id="279322"/>
    <lineage>
        <taxon>Eukaryota</taxon>
        <taxon>Fungi</taxon>
        <taxon>Dikarya</taxon>
        <taxon>Basidiomycota</taxon>
        <taxon>Agaricomycotina</taxon>
        <taxon>Tremellomycetes</taxon>
        <taxon>Trichosporonales</taxon>
        <taxon>Trichosporonaceae</taxon>
        <taxon>Cutaneotrichosporon</taxon>
    </lineage>
</organism>
<name>A0AA48I724_9TREE</name>
<reference evidence="1" key="1">
    <citation type="journal article" date="2023" name="BMC Genomics">
        <title>Chromosome-level genome assemblies of Cutaneotrichosporon spp. (Trichosporonales, Basidiomycota) reveal imbalanced evolution between nucleotide sequences and chromosome synteny.</title>
        <authorList>
            <person name="Kobayashi Y."/>
            <person name="Kayamori A."/>
            <person name="Aoki K."/>
            <person name="Shiwa Y."/>
            <person name="Matsutani M."/>
            <person name="Fujita N."/>
            <person name="Sugita T."/>
            <person name="Iwasaki W."/>
            <person name="Tanaka N."/>
            <person name="Takashima M."/>
        </authorList>
    </citation>
    <scope>NUCLEOTIDE SEQUENCE</scope>
    <source>
        <strain evidence="1">HIS019</strain>
    </source>
</reference>
<dbReference type="Proteomes" id="UP001233271">
    <property type="component" value="Chromosome 1"/>
</dbReference>
<sequence length="609" mass="67768">MSRIMPQRGGNRETLEILNPFLQVLRSDGPIPIPINTLKGALGHFLATLEDEQLDGFVTDILNSKNLWRTLSPSGIIEAVRPAPVVKVRNLRPDLKDGWFTRDKLGKACRTWLEQVFTASKKVKSDNAVYFYVGLLAGVDDAEDMKWGQPRQDIEEEVVVALSERLYPRTSEEKRKQEEELEPALKTYCQAAGHVDAARLRVLDLRKVAPQLHDAIFQSLGYPSIAGGRPKLDLQLTKELSRGLSQTIIALSQGGDRNQVFAWDTATAYVARMLDCGEGFQKEWTKRTAPASGSIEWERQKEALASFTQVTWPVVETMLEPHSYGSKRERVDLASHIVLTMGKFASPAQEDSQSAAFENVLYGCLDLIAAHGKSVAVRQLLEDLNKPKVSDLLAGFILIVAEQLIRLIDAQSMRDIVFPLAQKYIVRPIHRASFEAANAFMLTLLDTASSTLVTDMTQGPFVDALTVILAHSLLRHARDGSVKAEQLGAAYPLVVKAAGRRSTDLVAQCISMLDEATFSSKDYEFAVKKIRIMIASNIPRSLMPAYLDSIAKLITNTPRESEARLELSGLAFKVVMGNVPDESKQLAVDWWLQWRRRFEGGTDAPQARL</sequence>